<dbReference type="GO" id="GO:0016712">
    <property type="term" value="F:oxidoreductase activity, acting on paired donors, with incorporation or reduction of molecular oxygen, reduced flavin or flavoprotein as one donor, and incorporation of one atom of oxygen"/>
    <property type="evidence" value="ECO:0007669"/>
    <property type="project" value="TreeGrafter"/>
</dbReference>
<dbReference type="GO" id="GO:0016020">
    <property type="term" value="C:membrane"/>
    <property type="evidence" value="ECO:0007669"/>
    <property type="project" value="UniProtKB-SubCell"/>
</dbReference>
<evidence type="ECO:0000256" key="10">
    <source>
        <dbReference type="PIRSR" id="PIRSR602401-1"/>
    </source>
</evidence>
<dbReference type="InterPro" id="IPR036396">
    <property type="entry name" value="Cyt_P450_sf"/>
</dbReference>
<evidence type="ECO:0000256" key="6">
    <source>
        <dbReference type="ARBA" id="ARBA00023002"/>
    </source>
</evidence>
<sequence>MILLVLSLLFGILFCWWDVQKPKGFPPGPKWLPIVGNFPQIFQLKKSLGYHHKIWHHLSREYGNVVGLRLGRDRLIVVSGCEAIRDFYSRAEFDGRPNGFFFTVRSFNQRLGLVFTDGQDWDAQRRFCMKTLKQLGFGRYSMVKRIEREAEEMIEYMWRKNEQDGGIFMHNAFDISVLNVLWTLMAGRRYDLEDERLTQLMRLIHECFRIIDMSGGILNQYPALRHIMPHFSGYKPLMATFRPIWNFLRETIEEISRSKVDANEPKSLIEAYVRQIKASAKDGTTPFTEDQLLAVCLDMFQAGSETTSNTLAFALIYMLHYPHVAQRVKDELMTIVGPTSLPKLEQRALLPYTEAVLCEIQRCANVAPLAIVHRATEAVHFMGFTVPKDTLALVSLYSLHMDPKAWRNPHEFNPERFLDGNNQLVNHEGFLPFGSGRRRCMGENLAKSSLFLFFATFMHVFEAKLPDGETKLPDLEGYDGITLSPKAYRVILSRRQHTARQHSLGLFVILLLCICLLGALLVAKELRRPKNFPPGPQWLPIVGNSPQLRREARKFGGLHRVYGMWMEKYGSSVLGMKLGGTLYAVGSSYDVVREIHMREEFEGRPKNFFMRLRTMGSLRGITCVDGAMWAEHRAFAVKHLRNAGYGRQPMELAIGEELEDLLALIEHQMGAAGPFWPGKILPVSVLNVLWTFTAGKPLGRDDVRIEKLLSLLQERSKAFDMSGGVLSSMPWIRFLAPEWSGYNLIRRFNEELRDLLMETIDAHHESYSEDKSSDDLIYAFIKEMKQQQNTQNPQSTFTNIQLTMVILDIFIAGSQTTSITIDLALMMLLLHPEMQDKIYEEIMQNNDAKNLSSSPHGNFPFTEAYLMEVRRFFNVVPISGPRRTTRDTHLGGYSIPRNTTILINLHSVHMDEEHWGDPYTFRPERFLSGGKICNAERLMPFGQGKRRCLGDTLARACIFTFFTGIVQKFKLAPIADEPPDGKRRCLGDTLARACIFTFFTGIVQKFKLAPIADEPPDVNLLPGITLSPKPYRVLFEKR</sequence>
<dbReference type="Proteomes" id="UP000092461">
    <property type="component" value="Unassembled WGS sequence"/>
</dbReference>
<dbReference type="GO" id="GO:0008395">
    <property type="term" value="F:steroid hydroxylase activity"/>
    <property type="evidence" value="ECO:0007669"/>
    <property type="project" value="TreeGrafter"/>
</dbReference>
<dbReference type="PRINTS" id="PR00463">
    <property type="entry name" value="EP450I"/>
</dbReference>
<dbReference type="InterPro" id="IPR050182">
    <property type="entry name" value="Cytochrome_P450_fam2"/>
</dbReference>
<comment type="subcellular location">
    <subcellularLocation>
        <location evidence="2">Membrane</location>
    </subcellularLocation>
</comment>
<evidence type="ECO:0000256" key="5">
    <source>
        <dbReference type="ARBA" id="ARBA00022723"/>
    </source>
</evidence>
<proteinExistence type="inferred from homology"/>
<keyword evidence="4 10" id="KW-0349">Heme</keyword>
<feature type="chain" id="PRO_5008408273" description="Cytochrome" evidence="12">
    <location>
        <begin position="25"/>
        <end position="1038"/>
    </location>
</feature>
<dbReference type="InterPro" id="IPR002401">
    <property type="entry name" value="Cyt_P450_E_grp-I"/>
</dbReference>
<feature type="signal peptide" evidence="12">
    <location>
        <begin position="1"/>
        <end position="24"/>
    </location>
</feature>
<keyword evidence="14" id="KW-1185">Reference proteome</keyword>
<keyword evidence="6" id="KW-0560">Oxidoreductase</keyword>
<evidence type="ECO:0000256" key="8">
    <source>
        <dbReference type="ARBA" id="ARBA00023033"/>
    </source>
</evidence>
<evidence type="ECO:0000256" key="2">
    <source>
        <dbReference type="ARBA" id="ARBA00004370"/>
    </source>
</evidence>
<evidence type="ECO:0000256" key="12">
    <source>
        <dbReference type="SAM" id="SignalP"/>
    </source>
</evidence>
<keyword evidence="11" id="KW-0812">Transmembrane</keyword>
<evidence type="ECO:0000256" key="1">
    <source>
        <dbReference type="ARBA" id="ARBA00001971"/>
    </source>
</evidence>
<dbReference type="VEuPathDB" id="VectorBase:LLONM1_009017"/>
<feature type="transmembrane region" description="Helical" evidence="11">
    <location>
        <begin position="504"/>
        <end position="523"/>
    </location>
</feature>
<keyword evidence="5 10" id="KW-0479">Metal-binding</keyword>
<protein>
    <recommendedName>
        <fullName evidence="15">Cytochrome</fullName>
    </recommendedName>
</protein>
<dbReference type="PRINTS" id="PR00385">
    <property type="entry name" value="P450"/>
</dbReference>
<evidence type="ECO:0008006" key="15">
    <source>
        <dbReference type="Google" id="ProtNLM"/>
    </source>
</evidence>
<dbReference type="PANTHER" id="PTHR24300">
    <property type="entry name" value="CYTOCHROME P450 508A4-RELATED"/>
    <property type="match status" value="1"/>
</dbReference>
<dbReference type="EnsemblMetazoa" id="LLOJ000265-RA">
    <property type="protein sequence ID" value="LLOJ000265-PA"/>
    <property type="gene ID" value="LLOJ000265"/>
</dbReference>
<evidence type="ECO:0000256" key="4">
    <source>
        <dbReference type="ARBA" id="ARBA00022617"/>
    </source>
</evidence>
<dbReference type="FunFam" id="1.10.630.10:FF:000002">
    <property type="entry name" value="Cytochrome P450 1A1"/>
    <property type="match status" value="2"/>
</dbReference>
<reference evidence="13" key="1">
    <citation type="submission" date="2020-05" db="UniProtKB">
        <authorList>
            <consortium name="EnsemblMetazoa"/>
        </authorList>
    </citation>
    <scope>IDENTIFICATION</scope>
    <source>
        <strain evidence="13">Jacobina</strain>
    </source>
</reference>
<dbReference type="VEuPathDB" id="VectorBase:LLOJ000265"/>
<dbReference type="Gene3D" id="1.10.630.10">
    <property type="entry name" value="Cytochrome P450"/>
    <property type="match status" value="3"/>
</dbReference>
<accession>A0A1B0GGZ3</accession>
<dbReference type="SUPFAM" id="SSF48264">
    <property type="entry name" value="Cytochrome P450"/>
    <property type="match status" value="3"/>
</dbReference>
<dbReference type="PROSITE" id="PS00086">
    <property type="entry name" value="CYTOCHROME_P450"/>
    <property type="match status" value="2"/>
</dbReference>
<comment type="similarity">
    <text evidence="3">Belongs to the cytochrome P450 family.</text>
</comment>
<dbReference type="EMBL" id="AJWK01000976">
    <property type="status" value="NOT_ANNOTATED_CDS"/>
    <property type="molecule type" value="Genomic_DNA"/>
</dbReference>
<keyword evidence="7 10" id="KW-0408">Iron</keyword>
<organism evidence="13 14">
    <name type="scientific">Lutzomyia longipalpis</name>
    <name type="common">Sand fly</name>
    <dbReference type="NCBI Taxonomy" id="7200"/>
    <lineage>
        <taxon>Eukaryota</taxon>
        <taxon>Metazoa</taxon>
        <taxon>Ecdysozoa</taxon>
        <taxon>Arthropoda</taxon>
        <taxon>Hexapoda</taxon>
        <taxon>Insecta</taxon>
        <taxon>Pterygota</taxon>
        <taxon>Neoptera</taxon>
        <taxon>Endopterygota</taxon>
        <taxon>Diptera</taxon>
        <taxon>Nematocera</taxon>
        <taxon>Psychodoidea</taxon>
        <taxon>Psychodidae</taxon>
        <taxon>Lutzomyia</taxon>
        <taxon>Lutzomyia</taxon>
    </lineage>
</organism>
<keyword evidence="11" id="KW-1133">Transmembrane helix</keyword>
<evidence type="ECO:0000256" key="11">
    <source>
        <dbReference type="SAM" id="Phobius"/>
    </source>
</evidence>
<name>A0A1B0GGZ3_LUTLO</name>
<keyword evidence="12" id="KW-0732">Signal</keyword>
<keyword evidence="8" id="KW-0503">Monooxygenase</keyword>
<dbReference type="GO" id="GO:0020037">
    <property type="term" value="F:heme binding"/>
    <property type="evidence" value="ECO:0007669"/>
    <property type="project" value="InterPro"/>
</dbReference>
<dbReference type="GO" id="GO:0005737">
    <property type="term" value="C:cytoplasm"/>
    <property type="evidence" value="ECO:0007669"/>
    <property type="project" value="TreeGrafter"/>
</dbReference>
<dbReference type="GO" id="GO:0006082">
    <property type="term" value="P:organic acid metabolic process"/>
    <property type="evidence" value="ECO:0007669"/>
    <property type="project" value="TreeGrafter"/>
</dbReference>
<dbReference type="AlphaFoldDB" id="A0A1B0GGZ3"/>
<evidence type="ECO:0000313" key="14">
    <source>
        <dbReference type="Proteomes" id="UP000092461"/>
    </source>
</evidence>
<keyword evidence="9 11" id="KW-0472">Membrane</keyword>
<dbReference type="GO" id="GO:0005506">
    <property type="term" value="F:iron ion binding"/>
    <property type="evidence" value="ECO:0007669"/>
    <property type="project" value="InterPro"/>
</dbReference>
<dbReference type="VEuPathDB" id="VectorBase:LLONM1_011193"/>
<dbReference type="GO" id="GO:0006805">
    <property type="term" value="P:xenobiotic metabolic process"/>
    <property type="evidence" value="ECO:0007669"/>
    <property type="project" value="TreeGrafter"/>
</dbReference>
<dbReference type="EMBL" id="AJWK01000977">
    <property type="status" value="NOT_ANNOTATED_CDS"/>
    <property type="molecule type" value="Genomic_DNA"/>
</dbReference>
<dbReference type="InterPro" id="IPR017972">
    <property type="entry name" value="Cyt_P450_CS"/>
</dbReference>
<dbReference type="CDD" id="cd20651">
    <property type="entry name" value="CYP15A1-like"/>
    <property type="match status" value="2"/>
</dbReference>
<dbReference type="InterPro" id="IPR001128">
    <property type="entry name" value="Cyt_P450"/>
</dbReference>
<evidence type="ECO:0000256" key="3">
    <source>
        <dbReference type="ARBA" id="ARBA00010617"/>
    </source>
</evidence>
<comment type="cofactor">
    <cofactor evidence="1 10">
        <name>heme</name>
        <dbReference type="ChEBI" id="CHEBI:30413"/>
    </cofactor>
</comment>
<evidence type="ECO:0000313" key="13">
    <source>
        <dbReference type="EnsemblMetazoa" id="LLOJ000265-PA"/>
    </source>
</evidence>
<dbReference type="Pfam" id="PF00067">
    <property type="entry name" value="p450"/>
    <property type="match status" value="3"/>
</dbReference>
<feature type="binding site" description="axial binding residue" evidence="10">
    <location>
        <position position="440"/>
    </location>
    <ligand>
        <name>heme</name>
        <dbReference type="ChEBI" id="CHEBI:30413"/>
    </ligand>
    <ligandPart>
        <name>Fe</name>
        <dbReference type="ChEBI" id="CHEBI:18248"/>
    </ligandPart>
</feature>
<dbReference type="PANTHER" id="PTHR24300:SF376">
    <property type="entry name" value="CYTOCHROME P450 15A1"/>
    <property type="match status" value="1"/>
</dbReference>
<evidence type="ECO:0000256" key="9">
    <source>
        <dbReference type="ARBA" id="ARBA00023136"/>
    </source>
</evidence>
<evidence type="ECO:0000256" key="7">
    <source>
        <dbReference type="ARBA" id="ARBA00023004"/>
    </source>
</evidence>